<dbReference type="EMBL" id="JBCGCU010000011">
    <property type="protein sequence ID" value="MEM0515883.1"/>
    <property type="molecule type" value="Genomic_DNA"/>
</dbReference>
<gene>
    <name evidence="2" type="ORF">WCN91_10745</name>
</gene>
<dbReference type="RefSeq" id="WP_342678916.1">
    <property type="nucleotide sequence ID" value="NZ_JBCGCU010000011.1"/>
</dbReference>
<sequence length="223" mass="24185">MIMTPIAALIILGMGVYLYQRRKKQAQLVYIEQYQFAPAIAAKVKSAYPHLNDKDVALVLQGLRDYFYICHQAGNKMVAMPSQVVDVAWHEFILFTRNYQQFCKKALGRFLHHTPSEAMRTKVVAQDGIKRAWRLACAKSKLPAAAPTQLPLLFAIDSQLKIEDGFVYALDCKNKKSPMYGDGYCAAHIGCSSGCAGDSGSTSSSNDSVGGDSSCGGGCGGGD</sequence>
<dbReference type="PIRSF" id="PIRSF032817">
    <property type="entry name" value="UCP032817"/>
    <property type="match status" value="1"/>
</dbReference>
<accession>A0ABU9N2I3</accession>
<feature type="compositionally biased region" description="Gly residues" evidence="1">
    <location>
        <begin position="213"/>
        <end position="223"/>
    </location>
</feature>
<evidence type="ECO:0000313" key="2">
    <source>
        <dbReference type="EMBL" id="MEM0515883.1"/>
    </source>
</evidence>
<evidence type="ECO:0000313" key="3">
    <source>
        <dbReference type="Proteomes" id="UP001447008"/>
    </source>
</evidence>
<comment type="caution">
    <text evidence="2">The sequence shown here is derived from an EMBL/GenBank/DDBJ whole genome shotgun (WGS) entry which is preliminary data.</text>
</comment>
<organism evidence="2 3">
    <name type="scientific">Pseudoalteromonas qingdaonensis</name>
    <dbReference type="NCBI Taxonomy" id="3131913"/>
    <lineage>
        <taxon>Bacteria</taxon>
        <taxon>Pseudomonadati</taxon>
        <taxon>Pseudomonadota</taxon>
        <taxon>Gammaproteobacteria</taxon>
        <taxon>Alteromonadales</taxon>
        <taxon>Pseudoalteromonadaceae</taxon>
        <taxon>Pseudoalteromonas</taxon>
    </lineage>
</organism>
<dbReference type="Proteomes" id="UP001447008">
    <property type="component" value="Unassembled WGS sequence"/>
</dbReference>
<protein>
    <submittedName>
        <fullName evidence="2">Uncharacterized protein</fullName>
    </submittedName>
</protein>
<evidence type="ECO:0000256" key="1">
    <source>
        <dbReference type="SAM" id="MobiDB-lite"/>
    </source>
</evidence>
<reference evidence="2 3" key="1">
    <citation type="submission" date="2024-03" db="EMBL/GenBank/DDBJ databases">
        <title>Pseudoalteromonas qingdaonensis sp. nov., isolated from the intestines of marine benthic organisms.</title>
        <authorList>
            <person name="Lin X."/>
            <person name="Fang S."/>
            <person name="Hu X."/>
        </authorList>
    </citation>
    <scope>NUCLEOTIDE SEQUENCE [LARGE SCALE GENOMIC DNA]</scope>
    <source>
        <strain evidence="2 3">YIC-827</strain>
    </source>
</reference>
<feature type="compositionally biased region" description="Low complexity" evidence="1">
    <location>
        <begin position="203"/>
        <end position="212"/>
    </location>
</feature>
<dbReference type="InterPro" id="IPR017008">
    <property type="entry name" value="UCP032817-like"/>
</dbReference>
<name>A0ABU9N2I3_9GAMM</name>
<proteinExistence type="predicted"/>
<feature type="region of interest" description="Disordered" evidence="1">
    <location>
        <begin position="203"/>
        <end position="223"/>
    </location>
</feature>
<keyword evidence="3" id="KW-1185">Reference proteome</keyword>